<dbReference type="InterPro" id="IPR046450">
    <property type="entry name" value="PA_dom_sf"/>
</dbReference>
<evidence type="ECO:0000256" key="13">
    <source>
        <dbReference type="ARBA" id="ARBA00046288"/>
    </source>
</evidence>
<feature type="compositionally biased region" description="Polar residues" evidence="15">
    <location>
        <begin position="373"/>
        <end position="394"/>
    </location>
</feature>
<evidence type="ECO:0000313" key="18">
    <source>
        <dbReference type="EMBL" id="RNA39050.1"/>
    </source>
</evidence>
<dbReference type="Proteomes" id="UP000276133">
    <property type="component" value="Unassembled WGS sequence"/>
</dbReference>
<dbReference type="Gene3D" id="3.30.40.10">
    <property type="entry name" value="Zinc/RING finger domain, C3HC4 (zinc finger)"/>
    <property type="match status" value="1"/>
</dbReference>
<evidence type="ECO:0000313" key="19">
    <source>
        <dbReference type="Proteomes" id="UP000276133"/>
    </source>
</evidence>
<dbReference type="GO" id="GO:0012505">
    <property type="term" value="C:endomembrane system"/>
    <property type="evidence" value="ECO:0007669"/>
    <property type="project" value="UniProtKB-SubCell"/>
</dbReference>
<dbReference type="InterPro" id="IPR001841">
    <property type="entry name" value="Znf_RING"/>
</dbReference>
<feature type="compositionally biased region" description="Basic and acidic residues" evidence="15">
    <location>
        <begin position="419"/>
        <end position="434"/>
    </location>
</feature>
<evidence type="ECO:0000256" key="2">
    <source>
        <dbReference type="ARBA" id="ARBA00004906"/>
    </source>
</evidence>
<feature type="region of interest" description="Disordered" evidence="15">
    <location>
        <begin position="373"/>
        <end position="434"/>
    </location>
</feature>
<dbReference type="InterPro" id="IPR003137">
    <property type="entry name" value="PA_domain"/>
</dbReference>
<protein>
    <recommendedName>
        <fullName evidence="3">RING-type E3 ubiquitin transferase</fullName>
        <ecNumber evidence="3">2.3.2.27</ecNumber>
    </recommendedName>
</protein>
<dbReference type="EC" id="2.3.2.27" evidence="3"/>
<keyword evidence="10 16" id="KW-1133">Transmembrane helix</keyword>
<feature type="region of interest" description="Disordered" evidence="15">
    <location>
        <begin position="260"/>
        <end position="281"/>
    </location>
</feature>
<dbReference type="FunFam" id="3.50.30.30:FF:000026">
    <property type="entry name" value="E3 ubiquitin-protein ligase RNF13"/>
    <property type="match status" value="1"/>
</dbReference>
<dbReference type="GO" id="GO:0008270">
    <property type="term" value="F:zinc ion binding"/>
    <property type="evidence" value="ECO:0007669"/>
    <property type="project" value="UniProtKB-KW"/>
</dbReference>
<dbReference type="OrthoDB" id="8062037at2759"/>
<evidence type="ECO:0000259" key="17">
    <source>
        <dbReference type="PROSITE" id="PS50089"/>
    </source>
</evidence>
<dbReference type="STRING" id="10195.A0A3M7STW3"/>
<evidence type="ECO:0000256" key="7">
    <source>
        <dbReference type="ARBA" id="ARBA00022729"/>
    </source>
</evidence>
<dbReference type="SUPFAM" id="SSF52025">
    <property type="entry name" value="PA domain"/>
    <property type="match status" value="1"/>
</dbReference>
<organism evidence="18 19">
    <name type="scientific">Brachionus plicatilis</name>
    <name type="common">Marine rotifer</name>
    <name type="synonym">Brachionus muelleri</name>
    <dbReference type="NCBI Taxonomy" id="10195"/>
    <lineage>
        <taxon>Eukaryota</taxon>
        <taxon>Metazoa</taxon>
        <taxon>Spiralia</taxon>
        <taxon>Gnathifera</taxon>
        <taxon>Rotifera</taxon>
        <taxon>Eurotatoria</taxon>
        <taxon>Monogononta</taxon>
        <taxon>Pseudotrocha</taxon>
        <taxon>Ploima</taxon>
        <taxon>Brachionidae</taxon>
        <taxon>Brachionus</taxon>
    </lineage>
</organism>
<evidence type="ECO:0000256" key="6">
    <source>
        <dbReference type="ARBA" id="ARBA00022723"/>
    </source>
</evidence>
<proteinExistence type="predicted"/>
<evidence type="ECO:0000256" key="11">
    <source>
        <dbReference type="ARBA" id="ARBA00023136"/>
    </source>
</evidence>
<evidence type="ECO:0000256" key="3">
    <source>
        <dbReference type="ARBA" id="ARBA00012483"/>
    </source>
</evidence>
<comment type="catalytic activity">
    <reaction evidence="1">
        <text>S-ubiquitinyl-[E2 ubiquitin-conjugating enzyme]-L-cysteine + [acceptor protein]-L-lysine = [E2 ubiquitin-conjugating enzyme]-L-cysteine + N(6)-ubiquitinyl-[acceptor protein]-L-lysine.</text>
        <dbReference type="EC" id="2.3.2.27"/>
    </reaction>
</comment>
<evidence type="ECO:0000256" key="16">
    <source>
        <dbReference type="SAM" id="Phobius"/>
    </source>
</evidence>
<dbReference type="PROSITE" id="PS50089">
    <property type="entry name" value="ZF_RING_2"/>
    <property type="match status" value="1"/>
</dbReference>
<dbReference type="GO" id="GO:0005737">
    <property type="term" value="C:cytoplasm"/>
    <property type="evidence" value="ECO:0007669"/>
    <property type="project" value="UniProtKB-ARBA"/>
</dbReference>
<dbReference type="InterPro" id="IPR013083">
    <property type="entry name" value="Znf_RING/FYVE/PHD"/>
</dbReference>
<evidence type="ECO:0000256" key="4">
    <source>
        <dbReference type="ARBA" id="ARBA00022679"/>
    </source>
</evidence>
<keyword evidence="19" id="KW-1185">Reference proteome</keyword>
<dbReference type="InterPro" id="IPR044744">
    <property type="entry name" value="ZNRF4/RNF13/RNF167_PA"/>
</dbReference>
<feature type="region of interest" description="Disordered" evidence="15">
    <location>
        <begin position="465"/>
        <end position="506"/>
    </location>
</feature>
<evidence type="ECO:0000256" key="12">
    <source>
        <dbReference type="ARBA" id="ARBA00023180"/>
    </source>
</evidence>
<comment type="pathway">
    <text evidence="2">Protein modification; protein ubiquitination.</text>
</comment>
<dbReference type="GO" id="GO:0061630">
    <property type="term" value="F:ubiquitin protein ligase activity"/>
    <property type="evidence" value="ECO:0007669"/>
    <property type="project" value="UniProtKB-EC"/>
</dbReference>
<dbReference type="PANTHER" id="PTHR47168">
    <property type="entry name" value="RING ZINC FINGER DOMAIN SUPERFAMILY PROTEIN-RELATED"/>
    <property type="match status" value="1"/>
</dbReference>
<dbReference type="EMBL" id="REGN01000792">
    <property type="protein sequence ID" value="RNA39050.1"/>
    <property type="molecule type" value="Genomic_DNA"/>
</dbReference>
<dbReference type="CDD" id="cd02123">
    <property type="entry name" value="PA_C_RZF_like"/>
    <property type="match status" value="1"/>
</dbReference>
<evidence type="ECO:0000256" key="10">
    <source>
        <dbReference type="ARBA" id="ARBA00022989"/>
    </source>
</evidence>
<keyword evidence="4" id="KW-0808">Transferase</keyword>
<dbReference type="SMART" id="SM00184">
    <property type="entry name" value="RING"/>
    <property type="match status" value="1"/>
</dbReference>
<keyword evidence="11 16" id="KW-0472">Membrane</keyword>
<comment type="subcellular location">
    <subcellularLocation>
        <location evidence="13">Endomembrane system</location>
        <topology evidence="13">Single-pass type I membrane protein</topology>
    </subcellularLocation>
</comment>
<dbReference type="Pfam" id="PF13639">
    <property type="entry name" value="zf-RING_2"/>
    <property type="match status" value="1"/>
</dbReference>
<comment type="caution">
    <text evidence="18">The sequence shown here is derived from an EMBL/GenBank/DDBJ whole genome shotgun (WGS) entry which is preliminary data.</text>
</comment>
<feature type="compositionally biased region" description="Basic and acidic residues" evidence="15">
    <location>
        <begin position="467"/>
        <end position="476"/>
    </location>
</feature>
<name>A0A3M7STW3_BRAPC</name>
<dbReference type="SUPFAM" id="SSF57850">
    <property type="entry name" value="RING/U-box"/>
    <property type="match status" value="1"/>
</dbReference>
<dbReference type="Gene3D" id="3.50.30.30">
    <property type="match status" value="1"/>
</dbReference>
<feature type="transmembrane region" description="Helical" evidence="16">
    <location>
        <begin position="154"/>
        <end position="180"/>
    </location>
</feature>
<dbReference type="PANTHER" id="PTHR47168:SF1">
    <property type="entry name" value="OS02G0798600 PROTEIN"/>
    <property type="match status" value="1"/>
</dbReference>
<reference evidence="18 19" key="1">
    <citation type="journal article" date="2018" name="Sci. Rep.">
        <title>Genomic signatures of local adaptation to the degree of environmental predictability in rotifers.</title>
        <authorList>
            <person name="Franch-Gras L."/>
            <person name="Hahn C."/>
            <person name="Garcia-Roger E.M."/>
            <person name="Carmona M.J."/>
            <person name="Serra M."/>
            <person name="Gomez A."/>
        </authorList>
    </citation>
    <scope>NUCLEOTIDE SEQUENCE [LARGE SCALE GENOMIC DNA]</scope>
    <source>
        <strain evidence="18">HYR1</strain>
    </source>
</reference>
<keyword evidence="8 14" id="KW-0863">Zinc-finger</keyword>
<evidence type="ECO:0000256" key="14">
    <source>
        <dbReference type="PROSITE-ProRule" id="PRU00175"/>
    </source>
</evidence>
<evidence type="ECO:0000256" key="1">
    <source>
        <dbReference type="ARBA" id="ARBA00000900"/>
    </source>
</evidence>
<evidence type="ECO:0000256" key="9">
    <source>
        <dbReference type="ARBA" id="ARBA00022833"/>
    </source>
</evidence>
<keyword evidence="12" id="KW-0325">Glycoprotein</keyword>
<dbReference type="InterPro" id="IPR051653">
    <property type="entry name" value="E3_ligase_sorting_rcpt"/>
</dbReference>
<accession>A0A3M7STW3</accession>
<sequence length="506" mass="56381">MFFSLIKMYDTNNKTLNTFESLTASFGPDLPDDGFVGYINPSNPLDGCTKIEAPPNVSFVDASKWIALIQRTPSIFGNCSFDVKVHNAQQAGYAAVIIFNSESDNLIKMSSSGRFNIKIPSVFAGHSDGLDLKVHYTYKNGTYVSLTNDSDLSYFLIPFVSVICVCFLTAVCIFSIKLILHCRKIRKNRFPRSALKKIPTKKYQKTDRYDTCPICLNEYEEGVKIRILPCEHAYHIECIDKWLLRNNRLCPVCKRKVLPGDSDSENEDSAASSTNPETQPLLVENEANNQDENESTALLSQNNHDDNSSVLTTSTNLNNFTLGSNQNNNEISSLNNHMTRSMTSQIRIDSGASNAVQTKDQATSASRYGSISSINLADNTNQTNQDSYQQTKGKQTPDYYSVPTESAFEHSAEASNSDSVHRINEKGATKKSNPDEVVEIKEVKIKKKNSRVKPITNINVSQIAASLEKENSRKEDASDERDSDCEKFQSVNENEPITVKSDDELA</sequence>
<evidence type="ECO:0000256" key="5">
    <source>
        <dbReference type="ARBA" id="ARBA00022692"/>
    </source>
</evidence>
<dbReference type="Pfam" id="PF02225">
    <property type="entry name" value="PA"/>
    <property type="match status" value="1"/>
</dbReference>
<dbReference type="FunFam" id="3.30.40.10:FF:000388">
    <property type="entry name" value="Putative RING zinc finger domain superfamily protein"/>
    <property type="match status" value="1"/>
</dbReference>
<dbReference type="AlphaFoldDB" id="A0A3M7STW3"/>
<evidence type="ECO:0000256" key="8">
    <source>
        <dbReference type="ARBA" id="ARBA00022771"/>
    </source>
</evidence>
<keyword evidence="9" id="KW-0862">Zinc</keyword>
<keyword evidence="7" id="KW-0732">Signal</keyword>
<feature type="region of interest" description="Disordered" evidence="15">
    <location>
        <begin position="348"/>
        <end position="367"/>
    </location>
</feature>
<evidence type="ECO:0000256" key="15">
    <source>
        <dbReference type="SAM" id="MobiDB-lite"/>
    </source>
</evidence>
<dbReference type="GO" id="GO:0016874">
    <property type="term" value="F:ligase activity"/>
    <property type="evidence" value="ECO:0007669"/>
    <property type="project" value="UniProtKB-KW"/>
</dbReference>
<feature type="domain" description="RING-type" evidence="17">
    <location>
        <begin position="212"/>
        <end position="254"/>
    </location>
</feature>
<keyword evidence="18" id="KW-0436">Ligase</keyword>
<keyword evidence="5 16" id="KW-0812">Transmembrane</keyword>
<gene>
    <name evidence="18" type="ORF">BpHYR1_012746</name>
</gene>
<keyword evidence="6" id="KW-0479">Metal-binding</keyword>